<gene>
    <name evidence="2" type="ORF">ACFSNB_03065</name>
</gene>
<protein>
    <submittedName>
        <fullName evidence="2">Uncharacterized protein</fullName>
    </submittedName>
</protein>
<dbReference type="EMBL" id="JBHUIY010000004">
    <property type="protein sequence ID" value="MFD2232779.1"/>
    <property type="molecule type" value="Genomic_DNA"/>
</dbReference>
<dbReference type="Proteomes" id="UP001597296">
    <property type="component" value="Unassembled WGS sequence"/>
</dbReference>
<accession>A0ABW5C5Y9</accession>
<sequence>MSKRNRGGRRRQQGERYPSGDLRPRETIPPEALKRRAELAGCSPEIAAKRPEAGYALGQLLMRGVIDQRQHDAGIAFGRDWTRWALMAGLPAHQPRQPTGQPRHEPTAKDWLEVRDRYLAACAAVRDRRPAGLVWAAVEMVVADEVAQPILDGLTGPAGVRALRDGLDALAEHYRIPRREVA</sequence>
<evidence type="ECO:0000256" key="1">
    <source>
        <dbReference type="SAM" id="MobiDB-lite"/>
    </source>
</evidence>
<feature type="compositionally biased region" description="Basic residues" evidence="1">
    <location>
        <begin position="1"/>
        <end position="11"/>
    </location>
</feature>
<proteinExistence type="predicted"/>
<keyword evidence="3" id="KW-1185">Reference proteome</keyword>
<evidence type="ECO:0000313" key="2">
    <source>
        <dbReference type="EMBL" id="MFD2232779.1"/>
    </source>
</evidence>
<feature type="region of interest" description="Disordered" evidence="1">
    <location>
        <begin position="1"/>
        <end position="31"/>
    </location>
</feature>
<organism evidence="2 3">
    <name type="scientific">Phaeospirillum tilakii</name>
    <dbReference type="NCBI Taxonomy" id="741673"/>
    <lineage>
        <taxon>Bacteria</taxon>
        <taxon>Pseudomonadati</taxon>
        <taxon>Pseudomonadota</taxon>
        <taxon>Alphaproteobacteria</taxon>
        <taxon>Rhodospirillales</taxon>
        <taxon>Rhodospirillaceae</taxon>
        <taxon>Phaeospirillum</taxon>
    </lineage>
</organism>
<dbReference type="RefSeq" id="WP_377314405.1">
    <property type="nucleotide sequence ID" value="NZ_JBHUIY010000004.1"/>
</dbReference>
<comment type="caution">
    <text evidence="2">The sequence shown here is derived from an EMBL/GenBank/DDBJ whole genome shotgun (WGS) entry which is preliminary data.</text>
</comment>
<name>A0ABW5C5Y9_9PROT</name>
<reference evidence="3" key="1">
    <citation type="journal article" date="2019" name="Int. J. Syst. Evol. Microbiol.">
        <title>The Global Catalogue of Microorganisms (GCM) 10K type strain sequencing project: providing services to taxonomists for standard genome sequencing and annotation.</title>
        <authorList>
            <consortium name="The Broad Institute Genomics Platform"/>
            <consortium name="The Broad Institute Genome Sequencing Center for Infectious Disease"/>
            <person name="Wu L."/>
            <person name="Ma J."/>
        </authorList>
    </citation>
    <scope>NUCLEOTIDE SEQUENCE [LARGE SCALE GENOMIC DNA]</scope>
    <source>
        <strain evidence="3">KCTC 15012</strain>
    </source>
</reference>
<evidence type="ECO:0000313" key="3">
    <source>
        <dbReference type="Proteomes" id="UP001597296"/>
    </source>
</evidence>
<feature type="compositionally biased region" description="Basic and acidic residues" evidence="1">
    <location>
        <begin position="22"/>
        <end position="31"/>
    </location>
</feature>